<gene>
    <name evidence="1" type="ORF">CTI12_AA529170</name>
</gene>
<proteinExistence type="predicted"/>
<organism evidence="1 2">
    <name type="scientific">Artemisia annua</name>
    <name type="common">Sweet wormwood</name>
    <dbReference type="NCBI Taxonomy" id="35608"/>
    <lineage>
        <taxon>Eukaryota</taxon>
        <taxon>Viridiplantae</taxon>
        <taxon>Streptophyta</taxon>
        <taxon>Embryophyta</taxon>
        <taxon>Tracheophyta</taxon>
        <taxon>Spermatophyta</taxon>
        <taxon>Magnoliopsida</taxon>
        <taxon>eudicotyledons</taxon>
        <taxon>Gunneridae</taxon>
        <taxon>Pentapetalae</taxon>
        <taxon>asterids</taxon>
        <taxon>campanulids</taxon>
        <taxon>Asterales</taxon>
        <taxon>Asteraceae</taxon>
        <taxon>Asteroideae</taxon>
        <taxon>Anthemideae</taxon>
        <taxon>Artemisiinae</taxon>
        <taxon>Artemisia</taxon>
    </lineage>
</organism>
<dbReference type="AlphaFoldDB" id="A0A2U1L4U2"/>
<accession>A0A2U1L4U2</accession>
<protein>
    <submittedName>
        <fullName evidence="1">Putative terpene synthase 3</fullName>
    </submittedName>
</protein>
<dbReference type="Proteomes" id="UP000245207">
    <property type="component" value="Unassembled WGS sequence"/>
</dbReference>
<keyword evidence="2" id="KW-1185">Reference proteome</keyword>
<reference evidence="1 2" key="1">
    <citation type="journal article" date="2018" name="Mol. Plant">
        <title>The genome of Artemisia annua provides insight into the evolution of Asteraceae family and artemisinin biosynthesis.</title>
        <authorList>
            <person name="Shen Q."/>
            <person name="Zhang L."/>
            <person name="Liao Z."/>
            <person name="Wang S."/>
            <person name="Yan T."/>
            <person name="Shi P."/>
            <person name="Liu M."/>
            <person name="Fu X."/>
            <person name="Pan Q."/>
            <person name="Wang Y."/>
            <person name="Lv Z."/>
            <person name="Lu X."/>
            <person name="Zhang F."/>
            <person name="Jiang W."/>
            <person name="Ma Y."/>
            <person name="Chen M."/>
            <person name="Hao X."/>
            <person name="Li L."/>
            <person name="Tang Y."/>
            <person name="Lv G."/>
            <person name="Zhou Y."/>
            <person name="Sun X."/>
            <person name="Brodelius P.E."/>
            <person name="Rose J.K.C."/>
            <person name="Tang K."/>
        </authorList>
    </citation>
    <scope>NUCLEOTIDE SEQUENCE [LARGE SCALE GENOMIC DNA]</scope>
    <source>
        <strain evidence="2">cv. Huhao1</strain>
        <tissue evidence="1">Leaf</tissue>
    </source>
</reference>
<evidence type="ECO:0000313" key="2">
    <source>
        <dbReference type="Proteomes" id="UP000245207"/>
    </source>
</evidence>
<dbReference type="EMBL" id="PKPP01011528">
    <property type="protein sequence ID" value="PWA43974.1"/>
    <property type="molecule type" value="Genomic_DNA"/>
</dbReference>
<dbReference type="STRING" id="35608.A0A2U1L4U2"/>
<name>A0A2U1L4U2_ARTAN</name>
<evidence type="ECO:0000313" key="1">
    <source>
        <dbReference type="EMBL" id="PWA43974.1"/>
    </source>
</evidence>
<sequence>MGKNEVEIGVFFKNVGLRKNKVVKVEVFNLREDAGRATSFLVMKSELYEVLPYQLYKEIMMKLERKGGKYFEDDAKAVLIQTLNVVAFCHLRRVVNRELKPKGVWERVGKPCYGVPTDMRRRSSDHVVAAIAHGVEISPRVDSLVEKIQLVTMCPELATGHAFVFTELVQHFPRGIGFVEALIYPYAALDKDYWHIKGSGELWKAKACTGMSTCNFSTSVRLHIY</sequence>
<comment type="caution">
    <text evidence="1">The sequence shown here is derived from an EMBL/GenBank/DDBJ whole genome shotgun (WGS) entry which is preliminary data.</text>
</comment>